<comment type="caution">
    <text evidence="3">The sequence shown here is derived from an EMBL/GenBank/DDBJ whole genome shotgun (WGS) entry which is preliminary data.</text>
</comment>
<evidence type="ECO:0000313" key="3">
    <source>
        <dbReference type="EMBL" id="KAK8123345.1"/>
    </source>
</evidence>
<proteinExistence type="predicted"/>
<keyword evidence="2" id="KW-0812">Transmembrane</keyword>
<reference evidence="3 4" key="1">
    <citation type="submission" date="2023-01" db="EMBL/GenBank/DDBJ databases">
        <title>Analysis of 21 Apiospora genomes using comparative genomics revels a genus with tremendous synthesis potential of carbohydrate active enzymes and secondary metabolites.</title>
        <authorList>
            <person name="Sorensen T."/>
        </authorList>
    </citation>
    <scope>NUCLEOTIDE SEQUENCE [LARGE SCALE GENOMIC DNA]</scope>
    <source>
        <strain evidence="3 4">CBS 117206</strain>
    </source>
</reference>
<feature type="transmembrane region" description="Helical" evidence="2">
    <location>
        <begin position="253"/>
        <end position="276"/>
    </location>
</feature>
<sequence>MARMKTQEEDRDATCTCTPPTTNESKKTEEKKEEKEEILLSTEASLRQLIRERLPMAESPPSYVRHWFAGYFTYRGVDPRLAGHFLWSGAELQDLALVELADAFRAKLRMAPPPASTPMLGTAGSEAEAGKGVRKGGCPCVRDTCRKNHGDGGAASVVITPGRTSAVTEAEVEMLAADVFNFVQVRLCRFLLLSLFLFHSFLSTLRLTRILITYLLTPRHTQQSSRPFLSRTLARARRLVSTQATMVERLDALLTLAAYLVMIFLMLASLAGLWAYKGLDETVVGMLQRIQMWLEQVVEAWAKNIANTWWW</sequence>
<dbReference type="AlphaFoldDB" id="A0AAW0R304"/>
<feature type="region of interest" description="Disordered" evidence="1">
    <location>
        <begin position="1"/>
        <end position="36"/>
    </location>
</feature>
<evidence type="ECO:0000313" key="4">
    <source>
        <dbReference type="Proteomes" id="UP001392437"/>
    </source>
</evidence>
<dbReference type="Proteomes" id="UP001392437">
    <property type="component" value="Unassembled WGS sequence"/>
</dbReference>
<feature type="compositionally biased region" description="Basic and acidic residues" evidence="1">
    <location>
        <begin position="24"/>
        <end position="36"/>
    </location>
</feature>
<keyword evidence="4" id="KW-1185">Reference proteome</keyword>
<keyword evidence="2" id="KW-0472">Membrane</keyword>
<protein>
    <submittedName>
        <fullName evidence="3">Uncharacterized protein</fullName>
    </submittedName>
</protein>
<dbReference type="EMBL" id="JAQQWP010000003">
    <property type="protein sequence ID" value="KAK8123345.1"/>
    <property type="molecule type" value="Genomic_DNA"/>
</dbReference>
<feature type="transmembrane region" description="Helical" evidence="2">
    <location>
        <begin position="190"/>
        <end position="216"/>
    </location>
</feature>
<accession>A0AAW0R304</accession>
<evidence type="ECO:0000256" key="2">
    <source>
        <dbReference type="SAM" id="Phobius"/>
    </source>
</evidence>
<evidence type="ECO:0000256" key="1">
    <source>
        <dbReference type="SAM" id="MobiDB-lite"/>
    </source>
</evidence>
<organism evidence="3 4">
    <name type="scientific">Apiospora kogelbergensis</name>
    <dbReference type="NCBI Taxonomy" id="1337665"/>
    <lineage>
        <taxon>Eukaryota</taxon>
        <taxon>Fungi</taxon>
        <taxon>Dikarya</taxon>
        <taxon>Ascomycota</taxon>
        <taxon>Pezizomycotina</taxon>
        <taxon>Sordariomycetes</taxon>
        <taxon>Xylariomycetidae</taxon>
        <taxon>Amphisphaeriales</taxon>
        <taxon>Apiosporaceae</taxon>
        <taxon>Apiospora</taxon>
    </lineage>
</organism>
<gene>
    <name evidence="3" type="ORF">PG999_003263</name>
</gene>
<name>A0AAW0R304_9PEZI</name>
<keyword evidence="2" id="KW-1133">Transmembrane helix</keyword>